<feature type="domain" description="CN hydrolase" evidence="1">
    <location>
        <begin position="4"/>
        <end position="227"/>
    </location>
</feature>
<dbReference type="HOGENOM" id="CLU_030130_3_8_2"/>
<dbReference type="eggNOG" id="arCOG00062">
    <property type="taxonomic scope" value="Archaea"/>
</dbReference>
<dbReference type="PROSITE" id="PS50263">
    <property type="entry name" value="CN_HYDROLASE"/>
    <property type="match status" value="1"/>
</dbReference>
<keyword evidence="3" id="KW-1185">Reference proteome</keyword>
<evidence type="ECO:0000259" key="1">
    <source>
        <dbReference type="PROSITE" id="PS50263"/>
    </source>
</evidence>
<dbReference type="PANTHER" id="PTHR23088">
    <property type="entry name" value="NITRILASE-RELATED"/>
    <property type="match status" value="1"/>
</dbReference>
<name>L0A9Y7_CALLD</name>
<dbReference type="CDD" id="cd07197">
    <property type="entry name" value="nitrilase"/>
    <property type="match status" value="1"/>
</dbReference>
<reference evidence="3" key="1">
    <citation type="submission" date="2012-03" db="EMBL/GenBank/DDBJ databases">
        <title>Complete genome of Caldisphaera lagunensis DSM 15908.</title>
        <authorList>
            <person name="Lucas S."/>
            <person name="Copeland A."/>
            <person name="Lapidus A."/>
            <person name="Glavina del Rio T."/>
            <person name="Dalin E."/>
            <person name="Tice H."/>
            <person name="Bruce D."/>
            <person name="Goodwin L."/>
            <person name="Pitluck S."/>
            <person name="Peters L."/>
            <person name="Mikhailova N."/>
            <person name="Teshima H."/>
            <person name="Kyrpides N."/>
            <person name="Mavromatis K."/>
            <person name="Ivanova N."/>
            <person name="Brettin T."/>
            <person name="Detter J.C."/>
            <person name="Han C."/>
            <person name="Larimer F."/>
            <person name="Land M."/>
            <person name="Hauser L."/>
            <person name="Markowitz V."/>
            <person name="Cheng J.-F."/>
            <person name="Hugenholtz P."/>
            <person name="Woyke T."/>
            <person name="Wu D."/>
            <person name="Spring S."/>
            <person name="Schroeder M."/>
            <person name="Brambilla E."/>
            <person name="Klenk H.-P."/>
            <person name="Eisen J.A."/>
        </authorList>
    </citation>
    <scope>NUCLEOTIDE SEQUENCE [LARGE SCALE GENOMIC DNA]</scope>
    <source>
        <strain evidence="3">DSM 15908 / JCM 11604 / IC-154</strain>
    </source>
</reference>
<dbReference type="EMBL" id="CP003378">
    <property type="protein sequence ID" value="AFZ70234.1"/>
    <property type="molecule type" value="Genomic_DNA"/>
</dbReference>
<dbReference type="KEGG" id="clg:Calag_0468"/>
<organism evidence="2 3">
    <name type="scientific">Caldisphaera lagunensis (strain DSM 15908 / JCM 11604 / ANMR 0165 / IC-154)</name>
    <dbReference type="NCBI Taxonomy" id="1056495"/>
    <lineage>
        <taxon>Archaea</taxon>
        <taxon>Thermoproteota</taxon>
        <taxon>Thermoprotei</taxon>
        <taxon>Acidilobales</taxon>
        <taxon>Caldisphaeraceae</taxon>
        <taxon>Caldisphaera</taxon>
    </lineage>
</organism>
<dbReference type="Gene3D" id="3.60.110.10">
    <property type="entry name" value="Carbon-nitrogen hydrolase"/>
    <property type="match status" value="1"/>
</dbReference>
<dbReference type="OrthoDB" id="41015at2157"/>
<dbReference type="Proteomes" id="UP000010469">
    <property type="component" value="Chromosome"/>
</dbReference>
<protein>
    <submittedName>
        <fullName evidence="2">Putative amidohydrolase</fullName>
    </submittedName>
</protein>
<dbReference type="GO" id="GO:0016787">
    <property type="term" value="F:hydrolase activity"/>
    <property type="evidence" value="ECO:0007669"/>
    <property type="project" value="UniProtKB-KW"/>
</dbReference>
<evidence type="ECO:0000313" key="2">
    <source>
        <dbReference type="EMBL" id="AFZ70234.1"/>
    </source>
</evidence>
<dbReference type="STRING" id="1056495.Calag_0468"/>
<evidence type="ECO:0000313" key="3">
    <source>
        <dbReference type="Proteomes" id="UP000010469"/>
    </source>
</evidence>
<accession>L0A9Y7</accession>
<dbReference type="AlphaFoldDB" id="L0A9Y7"/>
<dbReference type="PANTHER" id="PTHR23088:SF27">
    <property type="entry name" value="DEAMINATED GLUTATHIONE AMIDASE"/>
    <property type="match status" value="1"/>
</dbReference>
<keyword evidence="2" id="KW-0378">Hydrolase</keyword>
<dbReference type="SUPFAM" id="SSF56317">
    <property type="entry name" value="Carbon-nitrogen hydrolase"/>
    <property type="match status" value="1"/>
</dbReference>
<sequence>MEKLKITIVQFRRRPLIDENLWNAISLVKNKTDIIVFSENWLSNKPIALNDYSYYLEKIGNILDANILGGIQYVYDNGYIKSVGMGYIDGKLVKICEKINPSKAVGERNYLVEGKYVKPIKVNSWYIGCVACVDIFYPEISRIHALNNADILYNPASISNESLALWHSTLQTRAAENVVYSIGVNNTNTVYPDNRITAGGSIVFNPHGDKIIELGSDDEAIDIILDYDYFNYVKNRWAFRDDLIKKYSIFYKNNFL</sequence>
<dbReference type="InterPro" id="IPR036526">
    <property type="entry name" value="C-N_Hydrolase_sf"/>
</dbReference>
<dbReference type="InParanoid" id="L0A9Y7"/>
<dbReference type="Pfam" id="PF00795">
    <property type="entry name" value="CN_hydrolase"/>
    <property type="match status" value="1"/>
</dbReference>
<gene>
    <name evidence="2" type="ordered locus">Calag_0468</name>
</gene>
<dbReference type="RefSeq" id="WP_015232132.1">
    <property type="nucleotide sequence ID" value="NC_019791.1"/>
</dbReference>
<dbReference type="InterPro" id="IPR003010">
    <property type="entry name" value="C-N_Hydrolase"/>
</dbReference>
<dbReference type="GeneID" id="14211728"/>
<proteinExistence type="predicted"/>